<gene>
    <name evidence="1" type="ORF">FK220_010360</name>
</gene>
<dbReference type="AlphaFoldDB" id="A0A967EAT7"/>
<proteinExistence type="predicted"/>
<organism evidence="1 2">
    <name type="scientific">Pelagihabitans pacificus</name>
    <dbReference type="NCBI Taxonomy" id="2696054"/>
    <lineage>
        <taxon>Bacteria</taxon>
        <taxon>Pseudomonadati</taxon>
        <taxon>Bacteroidota</taxon>
        <taxon>Flavobacteriia</taxon>
        <taxon>Flavobacteriales</taxon>
        <taxon>Flavobacteriaceae</taxon>
        <taxon>Pelagihabitans</taxon>
    </lineage>
</organism>
<dbReference type="InterPro" id="IPR016024">
    <property type="entry name" value="ARM-type_fold"/>
</dbReference>
<name>A0A967EAT7_9FLAO</name>
<protein>
    <submittedName>
        <fullName evidence="1">Uncharacterized protein</fullName>
    </submittedName>
</protein>
<dbReference type="RefSeq" id="WP_152574233.1">
    <property type="nucleotide sequence ID" value="NZ_VIKU02000002.1"/>
</dbReference>
<dbReference type="EMBL" id="VIKU02000002">
    <property type="protein sequence ID" value="NHF59746.1"/>
    <property type="molecule type" value="Genomic_DNA"/>
</dbReference>
<accession>A0A967EAT7</accession>
<dbReference type="InterPro" id="IPR011989">
    <property type="entry name" value="ARM-like"/>
</dbReference>
<dbReference type="Gene3D" id="1.25.10.10">
    <property type="entry name" value="Leucine-rich Repeat Variant"/>
    <property type="match status" value="1"/>
</dbReference>
<evidence type="ECO:0000313" key="2">
    <source>
        <dbReference type="Proteomes" id="UP000707206"/>
    </source>
</evidence>
<reference evidence="1" key="2">
    <citation type="submission" date="2020-03" db="EMBL/GenBank/DDBJ databases">
        <title>Flavobacteriaceae bacterium strain TP-CH-4, a member of the family Flavobacteriaceae isolated from a deep-sea seamount.</title>
        <authorList>
            <person name="Zhang D.-C."/>
        </authorList>
    </citation>
    <scope>NUCLEOTIDE SEQUENCE</scope>
    <source>
        <strain evidence="1">TP-CH-4</strain>
    </source>
</reference>
<reference evidence="1" key="1">
    <citation type="submission" date="2019-07" db="EMBL/GenBank/DDBJ databases">
        <authorList>
            <person name="De-Chao Zhang Q."/>
        </authorList>
    </citation>
    <scope>NUCLEOTIDE SEQUENCE</scope>
    <source>
        <strain evidence="1">TP-CH-4</strain>
    </source>
</reference>
<dbReference type="SUPFAM" id="SSF48371">
    <property type="entry name" value="ARM repeat"/>
    <property type="match status" value="1"/>
</dbReference>
<keyword evidence="2" id="KW-1185">Reference proteome</keyword>
<dbReference type="Proteomes" id="UP000707206">
    <property type="component" value="Unassembled WGS sequence"/>
</dbReference>
<comment type="caution">
    <text evidence="1">The sequence shown here is derived from an EMBL/GenBank/DDBJ whole genome shotgun (WGS) entry which is preliminary data.</text>
</comment>
<sequence>MSVLPSLASALGSRSSEANIALAQQIASSENHEAIDELIVNLRNKDNRIQGDCIKTLYEIGYIKPELIADYHADFLGLLSRKNNRMVWSGMIALLTITDLKSKEVFAALDLIMETVQKGSVITIDCGVGILAKLNCYEAYFDTTDPLLLEQLWKCPIKQLASYAEKAFASITDKNREAYRNLLEKRKGECKKATQMKRLQKVLNKIAQ</sequence>
<evidence type="ECO:0000313" key="1">
    <source>
        <dbReference type="EMBL" id="NHF59746.1"/>
    </source>
</evidence>